<dbReference type="Gene3D" id="1.10.620.20">
    <property type="entry name" value="Ribonucleotide Reductase, subunit A"/>
    <property type="match status" value="1"/>
</dbReference>
<dbReference type="Pfam" id="PF11583">
    <property type="entry name" value="AurF"/>
    <property type="match status" value="1"/>
</dbReference>
<protein>
    <submittedName>
        <fullName evidence="1">Diiron oxygenase</fullName>
    </submittedName>
</protein>
<dbReference type="Proteomes" id="UP001596045">
    <property type="component" value="Unassembled WGS sequence"/>
</dbReference>
<evidence type="ECO:0000313" key="1">
    <source>
        <dbReference type="EMBL" id="MFC5473622.1"/>
    </source>
</evidence>
<gene>
    <name evidence="1" type="ORF">ACFPM8_06570</name>
</gene>
<dbReference type="RefSeq" id="WP_378996268.1">
    <property type="nucleotide sequence ID" value="NZ_JBHSMT010000012.1"/>
</dbReference>
<comment type="caution">
    <text evidence="1">The sequence shown here is derived from an EMBL/GenBank/DDBJ whole genome shotgun (WGS) entry which is preliminary data.</text>
</comment>
<proteinExistence type="predicted"/>
<dbReference type="InterPro" id="IPR025859">
    <property type="entry name" value="AurF/CmlI"/>
</dbReference>
<sequence>MIRFRPSVSLATSLIGILDIMIAFNDDVSTLSNDVSRSKRMLSAFAKTWPNRARVKKEELVPIFEENKEDFLEELLPFKDQARYLSASKEMKSKVLTCGWIMYNAKTVQIETEIVAPACSDITAGRLPGLDDPEAQLAASETMVDEAYHLHLVEEANRLTKRWRGMDTLHVPQFHLVGYMKQMQAQMEHAWQRQMIQFCTAVVSEIFISDYLHLLSENQEIQSFNRQTVEAHRHDEMSHSPLFRSFGKLYFYNLTEAQQAFCADILPRPVVWFADRELDVWLSLLQQINFPDAEAMIQECRDQHEVDLAALDYAGIVSLASEIGMLDTKVGRDSFAKQGLLG</sequence>
<reference evidence="2" key="1">
    <citation type="journal article" date="2019" name="Int. J. Syst. Evol. Microbiol.">
        <title>The Global Catalogue of Microorganisms (GCM) 10K type strain sequencing project: providing services to taxonomists for standard genome sequencing and annotation.</title>
        <authorList>
            <consortium name="The Broad Institute Genomics Platform"/>
            <consortium name="The Broad Institute Genome Sequencing Center for Infectious Disease"/>
            <person name="Wu L."/>
            <person name="Ma J."/>
        </authorList>
    </citation>
    <scope>NUCLEOTIDE SEQUENCE [LARGE SCALE GENOMIC DNA]</scope>
    <source>
        <strain evidence="2">JCM 17066</strain>
    </source>
</reference>
<organism evidence="1 2">
    <name type="scientific">Paraherbaspirillum soli</name>
    <dbReference type="NCBI Taxonomy" id="631222"/>
    <lineage>
        <taxon>Bacteria</taxon>
        <taxon>Pseudomonadati</taxon>
        <taxon>Pseudomonadota</taxon>
        <taxon>Betaproteobacteria</taxon>
        <taxon>Burkholderiales</taxon>
        <taxon>Oxalobacteraceae</taxon>
        <taxon>Paraherbaspirillum</taxon>
    </lineage>
</organism>
<name>A0ABW0M9B7_9BURK</name>
<keyword evidence="2" id="KW-1185">Reference proteome</keyword>
<accession>A0ABW0M9B7</accession>
<dbReference type="InterPro" id="IPR012348">
    <property type="entry name" value="RNR-like"/>
</dbReference>
<evidence type="ECO:0000313" key="2">
    <source>
        <dbReference type="Proteomes" id="UP001596045"/>
    </source>
</evidence>
<dbReference type="EMBL" id="JBHSMT010000012">
    <property type="protein sequence ID" value="MFC5473622.1"/>
    <property type="molecule type" value="Genomic_DNA"/>
</dbReference>